<dbReference type="EMBL" id="CP017269">
    <property type="protein sequence ID" value="AOT69180.1"/>
    <property type="molecule type" value="Genomic_DNA"/>
</dbReference>
<gene>
    <name evidence="2" type="ORF">Gferi_06145</name>
</gene>
<organism evidence="2 3">
    <name type="scientific">Geosporobacter ferrireducens</name>
    <dbReference type="NCBI Taxonomy" id="1424294"/>
    <lineage>
        <taxon>Bacteria</taxon>
        <taxon>Bacillati</taxon>
        <taxon>Bacillota</taxon>
        <taxon>Clostridia</taxon>
        <taxon>Peptostreptococcales</taxon>
        <taxon>Thermotaleaceae</taxon>
        <taxon>Geosporobacter</taxon>
    </lineage>
</organism>
<reference evidence="2 3" key="1">
    <citation type="submission" date="2016-09" db="EMBL/GenBank/DDBJ databases">
        <title>Genomic analysis reveals versatility of anaerobic energy metabolism of Geosporobacter ferrireducens IRF9 of phylum Firmicutes.</title>
        <authorList>
            <person name="Kim S.-J."/>
        </authorList>
    </citation>
    <scope>NUCLEOTIDE SEQUENCE [LARGE SCALE GENOMIC DNA]</scope>
    <source>
        <strain evidence="2 3">IRF9</strain>
    </source>
</reference>
<dbReference type="RefSeq" id="WP_069974746.1">
    <property type="nucleotide sequence ID" value="NZ_CP017269.1"/>
</dbReference>
<dbReference type="KEGG" id="gfe:Gferi_06145"/>
<keyword evidence="3" id="KW-1185">Reference proteome</keyword>
<name>A0A1D8GE67_9FIRM</name>
<keyword evidence="1" id="KW-0812">Transmembrane</keyword>
<accession>A0A1D8GE67</accession>
<proteinExistence type="predicted"/>
<evidence type="ECO:0000313" key="3">
    <source>
        <dbReference type="Proteomes" id="UP000095743"/>
    </source>
</evidence>
<keyword evidence="1" id="KW-1133">Transmembrane helix</keyword>
<dbReference type="AlphaFoldDB" id="A0A1D8GE67"/>
<evidence type="ECO:0000256" key="1">
    <source>
        <dbReference type="SAM" id="Phobius"/>
    </source>
</evidence>
<dbReference type="OrthoDB" id="10018489at2"/>
<protein>
    <submittedName>
        <fullName evidence="2">Uncharacterized protein</fullName>
    </submittedName>
</protein>
<dbReference type="STRING" id="1424294.Gferi_06145"/>
<sequence length="125" mass="13997">MERNPWLKLAAVALIGILISFGILWGINEFNKNYYYGGMHTGYGYNMNRMSNNDMYYMNTNGMNMQGNINMNGMAMMPMNDMNMQGSVNMQGNMNGMGMMPMNGMNMQGGMGMKGMGMMGGMKMH</sequence>
<dbReference type="Proteomes" id="UP000095743">
    <property type="component" value="Chromosome"/>
</dbReference>
<feature type="transmembrane region" description="Helical" evidence="1">
    <location>
        <begin position="6"/>
        <end position="27"/>
    </location>
</feature>
<keyword evidence="1" id="KW-0472">Membrane</keyword>
<evidence type="ECO:0000313" key="2">
    <source>
        <dbReference type="EMBL" id="AOT69180.1"/>
    </source>
</evidence>